<dbReference type="AlphaFoldDB" id="A0A8A7KD87"/>
<dbReference type="RefSeq" id="WP_230869648.1">
    <property type="nucleotide sequence ID" value="NZ_CP046640.1"/>
</dbReference>
<name>A0A8A7KD87_9FIRM</name>
<sequence length="270" mass="32158">MKKYDDIFLSLVDDFSNHKLVEAVLLSGSRTTDNFDKNSDYDLYIYSNKEIPFDFRKEMSNKYFNYVELNNTTWEKEDQGFFKKINIPIDIVYRNLKWIENVLDDIVIKCQASTGYTTCFWANIIKSDILYDRDGKLKKLQNKFDIDYPEKLRKNIIEKNFPLLNKIIPAYTNQVEKALKRDDYISVNHRITGFFESYFDIIFAINKTLHPGEKKLLKITTEELDFIPENMESDIKELFNNLYKRDFNILNKLNEITNKLKDLLVKLNLI</sequence>
<feature type="domain" description="Polymerase beta nucleotidyltransferase" evidence="2">
    <location>
        <begin position="15"/>
        <end position="61"/>
    </location>
</feature>
<protein>
    <submittedName>
        <fullName evidence="3">DUF4037 domain-containing protein</fullName>
    </submittedName>
</protein>
<dbReference type="Proteomes" id="UP000665020">
    <property type="component" value="Chromosome"/>
</dbReference>
<dbReference type="Gene3D" id="3.30.460.10">
    <property type="entry name" value="Beta Polymerase, domain 2"/>
    <property type="match status" value="1"/>
</dbReference>
<dbReference type="InterPro" id="IPR025117">
    <property type="entry name" value="DUF4037"/>
</dbReference>
<dbReference type="InterPro" id="IPR043519">
    <property type="entry name" value="NT_sf"/>
</dbReference>
<gene>
    <name evidence="3" type="ORF">GM661_08800</name>
</gene>
<dbReference type="SUPFAM" id="SSF81301">
    <property type="entry name" value="Nucleotidyltransferase"/>
    <property type="match status" value="1"/>
</dbReference>
<organism evidence="3 4">
    <name type="scientific">Iocasia fonsfrigidae</name>
    <dbReference type="NCBI Taxonomy" id="2682810"/>
    <lineage>
        <taxon>Bacteria</taxon>
        <taxon>Bacillati</taxon>
        <taxon>Bacillota</taxon>
        <taxon>Clostridia</taxon>
        <taxon>Halanaerobiales</taxon>
        <taxon>Halanaerobiaceae</taxon>
        <taxon>Iocasia</taxon>
    </lineage>
</organism>
<dbReference type="Pfam" id="PF18765">
    <property type="entry name" value="Polbeta"/>
    <property type="match status" value="1"/>
</dbReference>
<reference evidence="3" key="1">
    <citation type="submission" date="2019-12" db="EMBL/GenBank/DDBJ databases">
        <authorList>
            <person name="zhang j."/>
            <person name="sun C.M."/>
        </authorList>
    </citation>
    <scope>NUCLEOTIDE SEQUENCE</scope>
    <source>
        <strain evidence="3">NS-1</strain>
    </source>
</reference>
<accession>A0A8A7KD87</accession>
<evidence type="ECO:0000313" key="4">
    <source>
        <dbReference type="Proteomes" id="UP000665020"/>
    </source>
</evidence>
<keyword evidence="4" id="KW-1185">Reference proteome</keyword>
<evidence type="ECO:0000259" key="2">
    <source>
        <dbReference type="Pfam" id="PF18765"/>
    </source>
</evidence>
<dbReference type="InterPro" id="IPR041633">
    <property type="entry name" value="Polbeta"/>
</dbReference>
<dbReference type="EMBL" id="CP046640">
    <property type="protein sequence ID" value="QTL98065.1"/>
    <property type="molecule type" value="Genomic_DNA"/>
</dbReference>
<dbReference type="KEGG" id="ifn:GM661_08800"/>
<dbReference type="Pfam" id="PF13228">
    <property type="entry name" value="DUF4037"/>
    <property type="match status" value="1"/>
</dbReference>
<proteinExistence type="predicted"/>
<evidence type="ECO:0000259" key="1">
    <source>
        <dbReference type="Pfam" id="PF13228"/>
    </source>
</evidence>
<feature type="domain" description="DUF4037" evidence="1">
    <location>
        <begin position="124"/>
        <end position="214"/>
    </location>
</feature>
<evidence type="ECO:0000313" key="3">
    <source>
        <dbReference type="EMBL" id="QTL98065.1"/>
    </source>
</evidence>